<dbReference type="PANTHER" id="PTHR46832">
    <property type="entry name" value="5'-METHYLTHIOADENOSINE/S-ADENOSYLHOMOCYSTEINE NUCLEOSIDASE"/>
    <property type="match status" value="1"/>
</dbReference>
<dbReference type="InterPro" id="IPR000845">
    <property type="entry name" value="Nucleoside_phosphorylase_d"/>
</dbReference>
<dbReference type="CDD" id="cd17766">
    <property type="entry name" value="futalosine_nucleosidase_MqnB"/>
    <property type="match status" value="1"/>
</dbReference>
<feature type="domain" description="Nucleoside phosphorylase" evidence="3">
    <location>
        <begin position="38"/>
        <end position="221"/>
    </location>
</feature>
<evidence type="ECO:0000313" key="5">
    <source>
        <dbReference type="Proteomes" id="UP000515679"/>
    </source>
</evidence>
<dbReference type="Gene3D" id="3.40.50.1580">
    <property type="entry name" value="Nucleoside phosphorylase domain"/>
    <property type="match status" value="1"/>
</dbReference>
<comment type="pathway">
    <text evidence="1">Quinol/quinone metabolism; menaquinone biosynthesis.</text>
</comment>
<dbReference type="GO" id="GO:0009116">
    <property type="term" value="P:nucleoside metabolic process"/>
    <property type="evidence" value="ECO:0007669"/>
    <property type="project" value="InterPro"/>
</dbReference>
<name>A0A7G5BW59_9BACL</name>
<dbReference type="EMBL" id="CP041969">
    <property type="protein sequence ID" value="QMV41193.1"/>
    <property type="molecule type" value="Genomic_DNA"/>
</dbReference>
<dbReference type="GO" id="GO:0019284">
    <property type="term" value="P:L-methionine salvage from S-adenosylmethionine"/>
    <property type="evidence" value="ECO:0007669"/>
    <property type="project" value="TreeGrafter"/>
</dbReference>
<comment type="function">
    <text evidence="1">Catalyzes the hydrolysis of futalosine (FL) to dehypoxanthine futalosine (DHFL) and hypoxanthine, a step in the biosynthesis of menaquinone (MK, vitamin K2).</text>
</comment>
<dbReference type="Pfam" id="PF01048">
    <property type="entry name" value="PNP_UDP_1"/>
    <property type="match status" value="1"/>
</dbReference>
<organism evidence="4 5">
    <name type="scientific">Cohnella cholangitidis</name>
    <dbReference type="NCBI Taxonomy" id="2598458"/>
    <lineage>
        <taxon>Bacteria</taxon>
        <taxon>Bacillati</taxon>
        <taxon>Bacillota</taxon>
        <taxon>Bacilli</taxon>
        <taxon>Bacillales</taxon>
        <taxon>Paenibacillaceae</taxon>
        <taxon>Cohnella</taxon>
    </lineage>
</organism>
<keyword evidence="1" id="KW-0474">Menaquinone biosynthesis</keyword>
<accession>A0A7G5BW59</accession>
<dbReference type="RefSeq" id="WP_182302552.1">
    <property type="nucleotide sequence ID" value="NZ_CP041969.1"/>
</dbReference>
<comment type="catalytic activity">
    <reaction evidence="1">
        <text>futalosine + H2O = dehypoxanthine futalosine + hypoxanthine</text>
        <dbReference type="Rhea" id="RHEA:25904"/>
        <dbReference type="ChEBI" id="CHEBI:15377"/>
        <dbReference type="ChEBI" id="CHEBI:17368"/>
        <dbReference type="ChEBI" id="CHEBI:58863"/>
        <dbReference type="ChEBI" id="CHEBI:58864"/>
        <dbReference type="EC" id="3.2.2.26"/>
    </reaction>
</comment>
<sequence length="226" mass="23094">MPNLKGIRKVNKILIMTAVDAEKEAVLRGVRGDRRFEVISAGVGPVAAAVSTAIALATESNKYDLVVSAGIGGGFAGQAEIGTIVVASEVHAADLGAETSDGFAGVDKLGFGTNRLTVEENLSARLTEALRTGGIIAHCGPILTLSTVTGTAETAARLADRIPGAAAEAMEGYGVAEAAHRRGIPFIEIRAISNAVGPRDKAAWRIGDALAALESASAHLLEVITS</sequence>
<dbReference type="HAMAP" id="MF_00991">
    <property type="entry name" value="MqnB"/>
    <property type="match status" value="1"/>
</dbReference>
<keyword evidence="1 4" id="KW-0378">Hydrolase</keyword>
<comment type="similarity">
    <text evidence="1">Belongs to the PNP/UDP phosphorylase family. Futalosine hydrolase subfamily.</text>
</comment>
<protein>
    <recommendedName>
        <fullName evidence="1 2">Futalosine hydrolase</fullName>
        <shortName evidence="1">FL hydrolase</shortName>
        <ecNumber evidence="1 2">3.2.2.26</ecNumber>
    </recommendedName>
    <alternativeName>
        <fullName evidence="1">Futalosine nucleosidase</fullName>
    </alternativeName>
    <alternativeName>
        <fullName evidence="1">Menaquinone biosynthetic enzyme MqnB</fullName>
    </alternativeName>
</protein>
<dbReference type="GO" id="GO:0008930">
    <property type="term" value="F:methylthioadenosine nucleosidase activity"/>
    <property type="evidence" value="ECO:0007669"/>
    <property type="project" value="TreeGrafter"/>
</dbReference>
<evidence type="ECO:0000256" key="2">
    <source>
        <dbReference type="NCBIfam" id="TIGR03664"/>
    </source>
</evidence>
<proteinExistence type="inferred from homology"/>
<gene>
    <name evidence="1" type="primary">mqnB</name>
    <name evidence="4" type="ORF">FPL14_08290</name>
</gene>
<evidence type="ECO:0000256" key="1">
    <source>
        <dbReference type="HAMAP-Rule" id="MF_00991"/>
    </source>
</evidence>
<evidence type="ECO:0000259" key="3">
    <source>
        <dbReference type="Pfam" id="PF01048"/>
    </source>
</evidence>
<dbReference type="Proteomes" id="UP000515679">
    <property type="component" value="Chromosome"/>
</dbReference>
<dbReference type="AlphaFoldDB" id="A0A7G5BW59"/>
<dbReference type="NCBIfam" id="TIGR03664">
    <property type="entry name" value="fut_nucase"/>
    <property type="match status" value="1"/>
</dbReference>
<keyword evidence="5" id="KW-1185">Reference proteome</keyword>
<dbReference type="GO" id="GO:0005829">
    <property type="term" value="C:cytosol"/>
    <property type="evidence" value="ECO:0007669"/>
    <property type="project" value="TreeGrafter"/>
</dbReference>
<dbReference type="InterPro" id="IPR035994">
    <property type="entry name" value="Nucleoside_phosphorylase_sf"/>
</dbReference>
<dbReference type="PANTHER" id="PTHR46832:SF2">
    <property type="entry name" value="FUTALOSINE HYDROLASE"/>
    <property type="match status" value="1"/>
</dbReference>
<dbReference type="EC" id="3.2.2.26" evidence="1 2"/>
<dbReference type="KEGG" id="cchl:FPL14_08290"/>
<dbReference type="GO" id="GO:0008782">
    <property type="term" value="F:adenosylhomocysteine nucleosidase activity"/>
    <property type="evidence" value="ECO:0007669"/>
    <property type="project" value="TreeGrafter"/>
</dbReference>
<dbReference type="SUPFAM" id="SSF53167">
    <property type="entry name" value="Purine and uridine phosphorylases"/>
    <property type="match status" value="1"/>
</dbReference>
<dbReference type="UniPathway" id="UPA00079"/>
<reference evidence="4 5" key="1">
    <citation type="submission" date="2019-07" db="EMBL/GenBank/DDBJ databases">
        <authorList>
            <person name="Kim J.K."/>
            <person name="Cheong H.-M."/>
            <person name="Choi Y."/>
            <person name="Hwang K.J."/>
            <person name="Lee S."/>
            <person name="Choi C."/>
        </authorList>
    </citation>
    <scope>NUCLEOTIDE SEQUENCE [LARGE SCALE GENOMIC DNA]</scope>
    <source>
        <strain evidence="4 5">KS 22</strain>
    </source>
</reference>
<dbReference type="NCBIfam" id="NF006087">
    <property type="entry name" value="PRK08236.1"/>
    <property type="match status" value="1"/>
</dbReference>
<dbReference type="InterPro" id="IPR019963">
    <property type="entry name" value="FL_hydrolase_MqnB"/>
</dbReference>
<evidence type="ECO:0000313" key="4">
    <source>
        <dbReference type="EMBL" id="QMV41193.1"/>
    </source>
</evidence>
<dbReference type="GO" id="GO:0009234">
    <property type="term" value="P:menaquinone biosynthetic process"/>
    <property type="evidence" value="ECO:0007669"/>
    <property type="project" value="UniProtKB-UniRule"/>
</dbReference>
<keyword evidence="4" id="KW-0326">Glycosidase</keyword>